<keyword evidence="2" id="KW-0472">Membrane</keyword>
<proteinExistence type="predicted"/>
<name>A0A915NA92_MELJA</name>
<feature type="transmembrane region" description="Helical" evidence="2">
    <location>
        <begin position="57"/>
        <end position="80"/>
    </location>
</feature>
<feature type="compositionally biased region" description="Low complexity" evidence="1">
    <location>
        <begin position="165"/>
        <end position="192"/>
    </location>
</feature>
<feature type="compositionally biased region" description="Basic and acidic residues" evidence="1">
    <location>
        <begin position="127"/>
        <end position="137"/>
    </location>
</feature>
<sequence>MAVPCTRRLLLIGLLLVLAADIAFGHFLPAAVEQHDLRFKRAADDIFLRDTKDWSKYGIAAGVYLVVSLVLYVATFCCALEKKCAAAKFPPPSSSQATISPVPSMASTANAQSEASMRTALQQSIRMDSRTQRETERAAASSRKSGKVSPSTRLPTASAEEQTASRKTTPARTSSARTASAGTTSKKSTSKATKSKKGNSSKGTTDTGKSTSGSARSTSGGSGKAAANHLVPVPSTPKLPVALPAVRMRVRLAVDLIVLVEKDRRKRMDG</sequence>
<evidence type="ECO:0000313" key="5">
    <source>
        <dbReference type="WBParaSite" id="scaffold8439_cov136.g13061"/>
    </source>
</evidence>
<feature type="chain" id="PRO_5036758869" evidence="3">
    <location>
        <begin position="26"/>
        <end position="270"/>
    </location>
</feature>
<keyword evidence="3" id="KW-0732">Signal</keyword>
<dbReference type="Proteomes" id="UP000887561">
    <property type="component" value="Unplaced"/>
</dbReference>
<organism evidence="4 5">
    <name type="scientific">Meloidogyne javanica</name>
    <name type="common">Root-knot nematode worm</name>
    <dbReference type="NCBI Taxonomy" id="6303"/>
    <lineage>
        <taxon>Eukaryota</taxon>
        <taxon>Metazoa</taxon>
        <taxon>Ecdysozoa</taxon>
        <taxon>Nematoda</taxon>
        <taxon>Chromadorea</taxon>
        <taxon>Rhabditida</taxon>
        <taxon>Tylenchina</taxon>
        <taxon>Tylenchomorpha</taxon>
        <taxon>Tylenchoidea</taxon>
        <taxon>Meloidogynidae</taxon>
        <taxon>Meloidogyninae</taxon>
        <taxon>Meloidogyne</taxon>
        <taxon>Meloidogyne incognita group</taxon>
    </lineage>
</organism>
<evidence type="ECO:0000256" key="3">
    <source>
        <dbReference type="SAM" id="SignalP"/>
    </source>
</evidence>
<feature type="region of interest" description="Disordered" evidence="1">
    <location>
        <begin position="88"/>
        <end position="233"/>
    </location>
</feature>
<feature type="compositionally biased region" description="Polar residues" evidence="1">
    <location>
        <begin position="148"/>
        <end position="162"/>
    </location>
</feature>
<reference evidence="5" key="1">
    <citation type="submission" date="2022-11" db="UniProtKB">
        <authorList>
            <consortium name="WormBaseParasite"/>
        </authorList>
    </citation>
    <scope>IDENTIFICATION</scope>
</reference>
<evidence type="ECO:0000256" key="2">
    <source>
        <dbReference type="SAM" id="Phobius"/>
    </source>
</evidence>
<dbReference type="WBParaSite" id="scaffold8439_cov136.g13061">
    <property type="protein sequence ID" value="scaffold8439_cov136.g13061"/>
    <property type="gene ID" value="scaffold8439_cov136.g13061"/>
</dbReference>
<feature type="signal peptide" evidence="3">
    <location>
        <begin position="1"/>
        <end position="25"/>
    </location>
</feature>
<protein>
    <submittedName>
        <fullName evidence="5">Transmembrane protein</fullName>
    </submittedName>
</protein>
<evidence type="ECO:0000256" key="1">
    <source>
        <dbReference type="SAM" id="MobiDB-lite"/>
    </source>
</evidence>
<keyword evidence="2" id="KW-0812">Transmembrane</keyword>
<feature type="compositionally biased region" description="Low complexity" evidence="1">
    <location>
        <begin position="200"/>
        <end position="227"/>
    </location>
</feature>
<keyword evidence="4" id="KW-1185">Reference proteome</keyword>
<evidence type="ECO:0000313" key="4">
    <source>
        <dbReference type="Proteomes" id="UP000887561"/>
    </source>
</evidence>
<keyword evidence="2" id="KW-1133">Transmembrane helix</keyword>
<dbReference type="AlphaFoldDB" id="A0A915NA92"/>
<feature type="compositionally biased region" description="Polar residues" evidence="1">
    <location>
        <begin position="94"/>
        <end position="126"/>
    </location>
</feature>
<accession>A0A915NA92</accession>